<comment type="caution">
    <text evidence="6">The sequence shown here is derived from an EMBL/GenBank/DDBJ whole genome shotgun (WGS) entry which is preliminary data.</text>
</comment>
<evidence type="ECO:0000256" key="1">
    <source>
        <dbReference type="ARBA" id="ARBA00004123"/>
    </source>
</evidence>
<dbReference type="Gene3D" id="2.30.29.30">
    <property type="entry name" value="Pleckstrin-homology domain (PH domain)/Phosphotyrosine-binding domain (PTB)"/>
    <property type="match status" value="1"/>
</dbReference>
<name>A0A1B7TD47_9ASCO</name>
<feature type="compositionally biased region" description="Acidic residues" evidence="3">
    <location>
        <begin position="129"/>
        <end position="139"/>
    </location>
</feature>
<keyword evidence="2" id="KW-0539">Nucleus</keyword>
<sequence>MTEDSMENKSNSIVFNNSTNTPSLSQTKTQFNSKITTGYIESESELYTTTDDDDDCDEDINNDDDDYGTAPNGRNSPRTPETDNLEMLLNDDTLESMTLKKRVKVYFLENGDWRDIGTGYVSGVKKLPEEEEVAEENSTEETNNNQEDKETEVIPYLLVVDENSPEQSIIMSRLEGEIEYQRQEETLIVWRDASGKDMALSFEEIGGCDHICDFIKYIQNNFVPTISLIAIRGDLNNMDPDNNNFNNTNNVAELLAGPVALPTIKDDLSASELIESLKIINDNLYQSFLKVSTQKFILDKDYLNCLVTNFEVNSKRNDWQKLILISSILKSIMAYNEAYIVYRILENDLFENCLAILEYDLDTPTMRANYIELYKSFKEQATLKQEVWFNHETLKDLENNKNNTGTNHDMQDEDGSTDQSIGEEFNESENCKFLVGQLARLTFLKDFVFARYLDDYPIIQEVLQDDQIQLLEFITKKLNILNKLVNSILNAGNDVETIIQNLKMLHECILMAKTALGNNTDESAEFMQKLVDVKIFEMLKFVFSGIPETAPENVSLYEELKTVTTEIALAIIENDIMSLKDESGSISSLSAAFLIDKKELECKNEDQIALNEEDHNNSNNNTTREQSSEPIRIDLSLISVLSNLLTKDNCQYLKPQVLHALLALLNIEGSTGVEDFLTQSISKIEYKITEIVDDESDFYSDEEEEEEDYMMNPEDSNPNIKLMGKSGALSMFMKQLNHAEDAFDEDYDDLEEQELEEEDREEEEEDDDEDDDDFDEEEEDIIVDEEDEKFYERELMGIAEEPLSKNATKKINYLNNDNTSEDLDYDMENSDEENLNKKITNDNEEEDDDFDLDNFVAHFDQLEEGDDQYSNDLDTQRGLYGDSLGFPTDTRDKFLKQFYQNIAPSLLDSVIKLNTSTYRNNNLIHLFDVIKFMIADHIKISKIFILIENGQILSNIAQIIESTDSTLRIKIKCMKLLTAIVSLDDTDYITHIVNENLLDSTFSIFKKYGKSNSIIKSIILEFCKLLTDMSEDKFNDVSQQNFVIIGEYVFNRYMDCILDITRDKEYTVLKRYADIMRVFREEKQSKANAITEIRNKSFIKQIEDEPIDDVLV</sequence>
<feature type="compositionally biased region" description="Acidic residues" evidence="3">
    <location>
        <begin position="700"/>
        <end position="709"/>
    </location>
</feature>
<dbReference type="GO" id="GO:0072542">
    <property type="term" value="F:protein phosphatase activator activity"/>
    <property type="evidence" value="ECO:0007669"/>
    <property type="project" value="TreeGrafter"/>
</dbReference>
<feature type="region of interest" description="Disordered" evidence="3">
    <location>
        <begin position="399"/>
        <end position="422"/>
    </location>
</feature>
<protein>
    <recommendedName>
        <fullName evidence="8">DUF625-domain-containing protein</fullName>
    </recommendedName>
</protein>
<dbReference type="PANTHER" id="PTHR23318:SF0">
    <property type="entry name" value="SERINE_THREONINE-PROTEIN PHOSPHATASE 4 REGULATORY SUBUNIT 3"/>
    <property type="match status" value="1"/>
</dbReference>
<proteinExistence type="predicted"/>
<comment type="subcellular location">
    <subcellularLocation>
        <location evidence="1">Nucleus</location>
    </subcellularLocation>
</comment>
<dbReference type="Proteomes" id="UP000092321">
    <property type="component" value="Unassembled WGS sequence"/>
</dbReference>
<evidence type="ECO:0008006" key="8">
    <source>
        <dbReference type="Google" id="ProtNLM"/>
    </source>
</evidence>
<feature type="domain" description="Serine/threonine-protein phosphatase 4 regulatory subunit 3-like central" evidence="4">
    <location>
        <begin position="278"/>
        <end position="395"/>
    </location>
</feature>
<dbReference type="InterPro" id="IPR006887">
    <property type="entry name" value="P4R3-like_central_dom"/>
</dbReference>
<feature type="region of interest" description="Disordered" evidence="3">
    <location>
        <begin position="609"/>
        <end position="628"/>
    </location>
</feature>
<feature type="domain" description="Serine/threonine-protein phosphatase 4 regulatory subunit 3-like central" evidence="4">
    <location>
        <begin position="886"/>
        <end position="1061"/>
    </location>
</feature>
<evidence type="ECO:0000259" key="5">
    <source>
        <dbReference type="Pfam" id="PF22972"/>
    </source>
</evidence>
<reference evidence="7" key="1">
    <citation type="journal article" date="2016" name="Proc. Natl. Acad. Sci. U.S.A.">
        <title>Comparative genomics of biotechnologically important yeasts.</title>
        <authorList>
            <person name="Riley R."/>
            <person name="Haridas S."/>
            <person name="Wolfe K.H."/>
            <person name="Lopes M.R."/>
            <person name="Hittinger C.T."/>
            <person name="Goeker M."/>
            <person name="Salamov A.A."/>
            <person name="Wisecaver J.H."/>
            <person name="Long T.M."/>
            <person name="Calvey C.H."/>
            <person name="Aerts A.L."/>
            <person name="Barry K.W."/>
            <person name="Choi C."/>
            <person name="Clum A."/>
            <person name="Coughlan A.Y."/>
            <person name="Deshpande S."/>
            <person name="Douglass A.P."/>
            <person name="Hanson S.J."/>
            <person name="Klenk H.-P."/>
            <person name="LaButti K.M."/>
            <person name="Lapidus A."/>
            <person name="Lindquist E.A."/>
            <person name="Lipzen A.M."/>
            <person name="Meier-Kolthoff J.P."/>
            <person name="Ohm R.A."/>
            <person name="Otillar R.P."/>
            <person name="Pangilinan J.L."/>
            <person name="Peng Y."/>
            <person name="Rokas A."/>
            <person name="Rosa C.A."/>
            <person name="Scheuner C."/>
            <person name="Sibirny A.A."/>
            <person name="Slot J.C."/>
            <person name="Stielow J.B."/>
            <person name="Sun H."/>
            <person name="Kurtzman C.P."/>
            <person name="Blackwell M."/>
            <person name="Grigoriev I.V."/>
            <person name="Jeffries T.W."/>
        </authorList>
    </citation>
    <scope>NUCLEOTIDE SEQUENCE [LARGE SCALE GENOMIC DNA]</scope>
    <source>
        <strain evidence="7">NRRL Y-1626</strain>
    </source>
</reference>
<dbReference type="GO" id="GO:0005654">
    <property type="term" value="C:nucleoplasm"/>
    <property type="evidence" value="ECO:0007669"/>
    <property type="project" value="TreeGrafter"/>
</dbReference>
<feature type="domain" description="PP4R3 EVH1-like" evidence="5">
    <location>
        <begin position="155"/>
        <end position="222"/>
    </location>
</feature>
<evidence type="ECO:0000259" key="4">
    <source>
        <dbReference type="Pfam" id="PF04802"/>
    </source>
</evidence>
<feature type="region of interest" description="Disordered" evidence="3">
    <location>
        <begin position="750"/>
        <end position="788"/>
    </location>
</feature>
<dbReference type="InterPro" id="IPR051137">
    <property type="entry name" value="PP4R3-like"/>
</dbReference>
<feature type="region of interest" description="Disordered" evidence="3">
    <location>
        <begin position="42"/>
        <end position="86"/>
    </location>
</feature>
<feature type="region of interest" description="Disordered" evidence="3">
    <location>
        <begin position="1"/>
        <end position="30"/>
    </location>
</feature>
<dbReference type="InterPro" id="IPR055236">
    <property type="entry name" value="EVH1_PP4R3"/>
</dbReference>
<feature type="region of interest" description="Disordered" evidence="3">
    <location>
        <begin position="700"/>
        <end position="719"/>
    </location>
</feature>
<accession>A0A1B7TD47</accession>
<keyword evidence="7" id="KW-1185">Reference proteome</keyword>
<evidence type="ECO:0000313" key="7">
    <source>
        <dbReference type="Proteomes" id="UP000092321"/>
    </source>
</evidence>
<dbReference type="Pfam" id="PF22972">
    <property type="entry name" value="EVH1_PP4R3"/>
    <property type="match status" value="1"/>
</dbReference>
<dbReference type="OrthoDB" id="27483at2759"/>
<feature type="compositionally biased region" description="Polar residues" evidence="3">
    <location>
        <begin position="8"/>
        <end position="30"/>
    </location>
</feature>
<evidence type="ECO:0000256" key="2">
    <source>
        <dbReference type="ARBA" id="ARBA00023242"/>
    </source>
</evidence>
<feature type="compositionally biased region" description="Low complexity" evidence="3">
    <location>
        <begin position="617"/>
        <end position="628"/>
    </location>
</feature>
<dbReference type="Pfam" id="PF04802">
    <property type="entry name" value="PP4R3"/>
    <property type="match status" value="3"/>
</dbReference>
<dbReference type="GO" id="GO:0006974">
    <property type="term" value="P:DNA damage response"/>
    <property type="evidence" value="ECO:0007669"/>
    <property type="project" value="TreeGrafter"/>
</dbReference>
<dbReference type="GO" id="GO:0030289">
    <property type="term" value="C:protein phosphatase 4 complex"/>
    <property type="evidence" value="ECO:0007669"/>
    <property type="project" value="TreeGrafter"/>
</dbReference>
<dbReference type="InterPro" id="IPR011993">
    <property type="entry name" value="PH-like_dom_sf"/>
</dbReference>
<dbReference type="PANTHER" id="PTHR23318">
    <property type="entry name" value="ATP SYNTHASE GAMMA-RELATED"/>
    <property type="match status" value="1"/>
</dbReference>
<feature type="region of interest" description="Disordered" evidence="3">
    <location>
        <begin position="128"/>
        <end position="148"/>
    </location>
</feature>
<gene>
    <name evidence="6" type="ORF">HANVADRAFT_52987</name>
</gene>
<dbReference type="EMBL" id="LXPE01000015">
    <property type="protein sequence ID" value="OBA26679.1"/>
    <property type="molecule type" value="Genomic_DNA"/>
</dbReference>
<evidence type="ECO:0000313" key="6">
    <source>
        <dbReference type="EMBL" id="OBA26679.1"/>
    </source>
</evidence>
<organism evidence="6 7">
    <name type="scientific">Hanseniaspora valbyensis NRRL Y-1626</name>
    <dbReference type="NCBI Taxonomy" id="766949"/>
    <lineage>
        <taxon>Eukaryota</taxon>
        <taxon>Fungi</taxon>
        <taxon>Dikarya</taxon>
        <taxon>Ascomycota</taxon>
        <taxon>Saccharomycotina</taxon>
        <taxon>Saccharomycetes</taxon>
        <taxon>Saccharomycodales</taxon>
        <taxon>Saccharomycodaceae</taxon>
        <taxon>Hanseniaspora</taxon>
    </lineage>
</organism>
<feature type="domain" description="Serine/threonine-protein phosphatase 4 regulatory subunit 3-like central" evidence="4">
    <location>
        <begin position="430"/>
        <end position="674"/>
    </location>
</feature>
<evidence type="ECO:0000256" key="3">
    <source>
        <dbReference type="SAM" id="MobiDB-lite"/>
    </source>
</evidence>
<feature type="compositionally biased region" description="Acidic residues" evidence="3">
    <location>
        <begin position="50"/>
        <end position="67"/>
    </location>
</feature>
<dbReference type="AlphaFoldDB" id="A0A1B7TD47"/>